<keyword evidence="2" id="KW-0175">Coiled coil</keyword>
<evidence type="ECO:0000256" key="2">
    <source>
        <dbReference type="SAM" id="Coils"/>
    </source>
</evidence>
<proteinExistence type="predicted"/>
<feature type="domain" description="HMG box" evidence="4">
    <location>
        <begin position="56"/>
        <end position="173"/>
    </location>
</feature>
<dbReference type="GO" id="GO:0005634">
    <property type="term" value="C:nucleus"/>
    <property type="evidence" value="ECO:0007669"/>
    <property type="project" value="UniProtKB-UniRule"/>
</dbReference>
<dbReference type="GO" id="GO:0003677">
    <property type="term" value="F:DNA binding"/>
    <property type="evidence" value="ECO:0007669"/>
    <property type="project" value="UniProtKB-UniRule"/>
</dbReference>
<feature type="DNA-binding region" description="HMG box" evidence="1">
    <location>
        <begin position="56"/>
        <end position="173"/>
    </location>
</feature>
<gene>
    <name evidence="5" type="ORF">ACHAW5_000748</name>
</gene>
<dbReference type="Proteomes" id="UP001530315">
    <property type="component" value="Unassembled WGS sequence"/>
</dbReference>
<evidence type="ECO:0000313" key="5">
    <source>
        <dbReference type="EMBL" id="KAL3801287.1"/>
    </source>
</evidence>
<keyword evidence="1" id="KW-0238">DNA-binding</keyword>
<evidence type="ECO:0000259" key="4">
    <source>
        <dbReference type="PROSITE" id="PS50118"/>
    </source>
</evidence>
<accession>A0ABD3QM72</accession>
<evidence type="ECO:0000256" key="1">
    <source>
        <dbReference type="PROSITE-ProRule" id="PRU00267"/>
    </source>
</evidence>
<evidence type="ECO:0000256" key="3">
    <source>
        <dbReference type="SAM" id="MobiDB-lite"/>
    </source>
</evidence>
<reference evidence="5 6" key="1">
    <citation type="submission" date="2024-10" db="EMBL/GenBank/DDBJ databases">
        <title>Updated reference genomes for cyclostephanoid diatoms.</title>
        <authorList>
            <person name="Roberts W.R."/>
            <person name="Alverson A.J."/>
        </authorList>
    </citation>
    <scope>NUCLEOTIDE SEQUENCE [LARGE SCALE GENOMIC DNA]</scope>
    <source>
        <strain evidence="5 6">AJA276-08</strain>
    </source>
</reference>
<dbReference type="SUPFAM" id="SSF47095">
    <property type="entry name" value="HMG-box"/>
    <property type="match status" value="1"/>
</dbReference>
<dbReference type="InterPro" id="IPR036910">
    <property type="entry name" value="HMG_box_dom_sf"/>
</dbReference>
<sequence length="338" mass="38029">MNPLVVSQHMPQRSLHPKKSSHTKTASAAAAYKPIRPTPDVSRSSSFDATEIMKKPMRPLTAYHIFFQIEREFIIQTAAPGHVDSDANKSFLRDVPRRYRSIRLLPDWYAGPGKRQKRKHRKSHGMIGFLELSRVISKRWATLDTSDPETKRFVTRIATRELEKYKLEMKEYKETSADATSSPVMSIAVPFSSTPSVKKQPSPVVRACATMISPSASPRHHHDDYFSFCDSCDGINDEIDYSICTVSNNGHYIPSLSPIDTATVIHPGDLSIWDPLFELEDNQYVFARSSISSDLVQSLITSMKRCVSPVSSPSSSDMDIMDVDNINVDDDDFLQLLS</sequence>
<evidence type="ECO:0000313" key="6">
    <source>
        <dbReference type="Proteomes" id="UP001530315"/>
    </source>
</evidence>
<dbReference type="InterPro" id="IPR009071">
    <property type="entry name" value="HMG_box_dom"/>
</dbReference>
<dbReference type="PROSITE" id="PS50118">
    <property type="entry name" value="HMG_BOX_2"/>
    <property type="match status" value="1"/>
</dbReference>
<keyword evidence="1" id="KW-0539">Nucleus</keyword>
<organism evidence="5 6">
    <name type="scientific">Stephanodiscus triporus</name>
    <dbReference type="NCBI Taxonomy" id="2934178"/>
    <lineage>
        <taxon>Eukaryota</taxon>
        <taxon>Sar</taxon>
        <taxon>Stramenopiles</taxon>
        <taxon>Ochrophyta</taxon>
        <taxon>Bacillariophyta</taxon>
        <taxon>Coscinodiscophyceae</taxon>
        <taxon>Thalassiosirophycidae</taxon>
        <taxon>Stephanodiscales</taxon>
        <taxon>Stephanodiscaceae</taxon>
        <taxon>Stephanodiscus</taxon>
    </lineage>
</organism>
<dbReference type="EMBL" id="JALLAZ020000196">
    <property type="protein sequence ID" value="KAL3801287.1"/>
    <property type="molecule type" value="Genomic_DNA"/>
</dbReference>
<feature type="coiled-coil region" evidence="2">
    <location>
        <begin position="155"/>
        <end position="182"/>
    </location>
</feature>
<dbReference type="Gene3D" id="1.10.30.10">
    <property type="entry name" value="High mobility group box domain"/>
    <property type="match status" value="1"/>
</dbReference>
<keyword evidence="6" id="KW-1185">Reference proteome</keyword>
<name>A0ABD3QM72_9STRA</name>
<dbReference type="AlphaFoldDB" id="A0ABD3QM72"/>
<feature type="region of interest" description="Disordered" evidence="3">
    <location>
        <begin position="1"/>
        <end position="44"/>
    </location>
</feature>
<comment type="caution">
    <text evidence="5">The sequence shown here is derived from an EMBL/GenBank/DDBJ whole genome shotgun (WGS) entry which is preliminary data.</text>
</comment>
<protein>
    <recommendedName>
        <fullName evidence="4">HMG box domain-containing protein</fullName>
    </recommendedName>
</protein>